<dbReference type="PANTHER" id="PTHR36436">
    <property type="entry name" value="SLL5081 PROTEIN"/>
    <property type="match status" value="1"/>
</dbReference>
<accession>A0A8J7WQ20</accession>
<sequence>MQISESALADAGRRYFSAADAQTWVGLLRPALSLRALAPDESEVVAYLGGEPLLPADVEWPVWEGHGPLSFVGAVDCGQVPVDELDIPLPRAGQLVFFYFDGLGDSAVVYSDADSVVHGTRLLYVPQDADVSPRTAPEGVTPFPRLLLTGEVIATAPDNTHAALIAAFGDPEDPAGYCDYPVTDPGDNGFWEALTAYRGEHAPHHQIGGYALPVQGPVEPEGAQALLPDPGEQADAARNELASQLAVLAQFDSDARSGMSWGDAGRLYWMTRREDLAAGRFDQATFTWQCE</sequence>
<dbReference type="Pfam" id="PF09234">
    <property type="entry name" value="DUF1963"/>
    <property type="match status" value="1"/>
</dbReference>
<dbReference type="InterPro" id="IPR035948">
    <property type="entry name" value="YwqG-like_sf"/>
</dbReference>
<dbReference type="EMBL" id="JAGSXH010000150">
    <property type="protein sequence ID" value="MBS2966431.1"/>
    <property type="molecule type" value="Genomic_DNA"/>
</dbReference>
<dbReference type="Gene3D" id="2.30.320.10">
    <property type="entry name" value="YwqG-like"/>
    <property type="match status" value="1"/>
</dbReference>
<dbReference type="Proteomes" id="UP000677913">
    <property type="component" value="Unassembled WGS sequence"/>
</dbReference>
<dbReference type="RefSeq" id="WP_211471494.1">
    <property type="nucleotide sequence ID" value="NZ_JAGSXH010000150.1"/>
</dbReference>
<organism evidence="1 2">
    <name type="scientific">Actinocrinis puniceicyclus</name>
    <dbReference type="NCBI Taxonomy" id="977794"/>
    <lineage>
        <taxon>Bacteria</taxon>
        <taxon>Bacillati</taxon>
        <taxon>Actinomycetota</taxon>
        <taxon>Actinomycetes</taxon>
        <taxon>Catenulisporales</taxon>
        <taxon>Actinospicaceae</taxon>
        <taxon>Actinocrinis</taxon>
    </lineage>
</organism>
<dbReference type="InterPro" id="IPR015315">
    <property type="entry name" value="DUF1963"/>
</dbReference>
<evidence type="ECO:0000313" key="1">
    <source>
        <dbReference type="EMBL" id="MBS2966431.1"/>
    </source>
</evidence>
<dbReference type="PANTHER" id="PTHR36436:SF6">
    <property type="entry name" value="SLL5081 PROTEIN"/>
    <property type="match status" value="1"/>
</dbReference>
<gene>
    <name evidence="1" type="ORF">KGA66_25540</name>
</gene>
<dbReference type="AlphaFoldDB" id="A0A8J7WQ20"/>
<dbReference type="SUPFAM" id="SSF103032">
    <property type="entry name" value="Hypothetical protein YwqG"/>
    <property type="match status" value="1"/>
</dbReference>
<evidence type="ECO:0000313" key="2">
    <source>
        <dbReference type="Proteomes" id="UP000677913"/>
    </source>
</evidence>
<name>A0A8J7WQ20_9ACTN</name>
<comment type="caution">
    <text evidence="1">The sequence shown here is derived from an EMBL/GenBank/DDBJ whole genome shotgun (WGS) entry which is preliminary data.</text>
</comment>
<reference evidence="1" key="1">
    <citation type="submission" date="2021-04" db="EMBL/GenBank/DDBJ databases">
        <title>Genome based classification of Actinospica acidithermotolerans sp. nov., an actinobacterium isolated from an Indonesian hot spring.</title>
        <authorList>
            <person name="Kusuma A.B."/>
            <person name="Putra K.E."/>
            <person name="Nafisah S."/>
            <person name="Loh J."/>
            <person name="Nouioui I."/>
            <person name="Goodfellow M."/>
        </authorList>
    </citation>
    <scope>NUCLEOTIDE SEQUENCE</scope>
    <source>
        <strain evidence="1">DSM 45618</strain>
    </source>
</reference>
<protein>
    <submittedName>
        <fullName evidence="1">DUF1963 domain-containing protein</fullName>
    </submittedName>
</protein>
<keyword evidence="2" id="KW-1185">Reference proteome</keyword>
<proteinExistence type="predicted"/>